<proteinExistence type="predicted"/>
<organism evidence="1">
    <name type="scientific">uncultured Sphingomonas sp</name>
    <dbReference type="NCBI Taxonomy" id="158754"/>
    <lineage>
        <taxon>Bacteria</taxon>
        <taxon>Pseudomonadati</taxon>
        <taxon>Pseudomonadota</taxon>
        <taxon>Alphaproteobacteria</taxon>
        <taxon>Sphingomonadales</taxon>
        <taxon>Sphingomonadaceae</taxon>
        <taxon>Sphingomonas</taxon>
        <taxon>environmental samples</taxon>
    </lineage>
</organism>
<sequence>MPDHHVAFLSPFCPRPVPLTAGACKHGFDEPTSGGYPRSNSLSA</sequence>
<name>A0A6J4T0E9_9SPHN</name>
<reference evidence="1" key="1">
    <citation type="submission" date="2020-02" db="EMBL/GenBank/DDBJ databases">
        <authorList>
            <person name="Meier V. D."/>
        </authorList>
    </citation>
    <scope>NUCLEOTIDE SEQUENCE</scope>
    <source>
        <strain evidence="1">AVDCRST_MAG31</strain>
    </source>
</reference>
<accession>A0A6J4T0E9</accession>
<dbReference type="EMBL" id="CADCWA010000057">
    <property type="protein sequence ID" value="CAA9509939.1"/>
    <property type="molecule type" value="Genomic_DNA"/>
</dbReference>
<protein>
    <submittedName>
        <fullName evidence="1">Uncharacterized protein</fullName>
    </submittedName>
</protein>
<gene>
    <name evidence="1" type="ORF">AVDCRST_MAG31-1008</name>
</gene>
<dbReference type="AlphaFoldDB" id="A0A6J4T0E9"/>
<evidence type="ECO:0000313" key="1">
    <source>
        <dbReference type="EMBL" id="CAA9509939.1"/>
    </source>
</evidence>